<gene>
    <name evidence="2" type="ORF">FPQ15_03155</name>
</gene>
<dbReference type="EMBL" id="VMHM01000003">
    <property type="protein sequence ID" value="TSK04824.1"/>
    <property type="molecule type" value="Genomic_DNA"/>
</dbReference>
<sequence length="151" mass="17642">MKIIKLMTIFIISMPLFVYANSKYADLNQRQLRNYCSNNTLSEAELTECLEKIFHTSQAELDKSQQNFFNALSNWDEYKEYIVIAKNKLKKANKEFIKYRDLQCNFAYSLGGGAIDNALNMYKFSCLAELNFQRVKLLDLYRSTLSIVITE</sequence>
<accession>A0A556SUM0</accession>
<proteinExistence type="predicted"/>
<comment type="caution">
    <text evidence="2">The sequence shown here is derived from an EMBL/GenBank/DDBJ whole genome shotgun (WGS) entry which is preliminary data.</text>
</comment>
<dbReference type="InterPro" id="IPR009739">
    <property type="entry name" value="LprI-like_N"/>
</dbReference>
<evidence type="ECO:0000259" key="1">
    <source>
        <dbReference type="Pfam" id="PF07007"/>
    </source>
</evidence>
<organism evidence="2 3">
    <name type="scientific">Gilliamella apicola</name>
    <dbReference type="NCBI Taxonomy" id="1196095"/>
    <lineage>
        <taxon>Bacteria</taxon>
        <taxon>Pseudomonadati</taxon>
        <taxon>Pseudomonadota</taxon>
        <taxon>Gammaproteobacteria</taxon>
        <taxon>Orbales</taxon>
        <taxon>Orbaceae</taxon>
        <taxon>Gilliamella</taxon>
    </lineage>
</organism>
<dbReference type="Gene3D" id="1.20.1270.180">
    <property type="match status" value="1"/>
</dbReference>
<feature type="domain" description="Lysozyme inhibitor LprI-like N-terminal" evidence="1">
    <location>
        <begin position="36"/>
        <end position="136"/>
    </location>
</feature>
<reference evidence="2 3" key="1">
    <citation type="submission" date="2019-07" db="EMBL/GenBank/DDBJ databases">
        <title>Gilliamella genomes.</title>
        <authorList>
            <person name="Zheng H."/>
        </authorList>
    </citation>
    <scope>NUCLEOTIDE SEQUENCE [LARGE SCALE GENOMIC DNA]</scope>
    <source>
        <strain evidence="2 3">W8127</strain>
    </source>
</reference>
<protein>
    <submittedName>
        <fullName evidence="2">DUF1311 domain-containing protein</fullName>
    </submittedName>
</protein>
<dbReference type="AlphaFoldDB" id="A0A556SUM0"/>
<evidence type="ECO:0000313" key="2">
    <source>
        <dbReference type="EMBL" id="TSK04824.1"/>
    </source>
</evidence>
<dbReference type="RefSeq" id="WP_144091471.1">
    <property type="nucleotide sequence ID" value="NZ_VMHM01000003.1"/>
</dbReference>
<dbReference type="Proteomes" id="UP000319483">
    <property type="component" value="Unassembled WGS sequence"/>
</dbReference>
<name>A0A556SUM0_9GAMM</name>
<dbReference type="Pfam" id="PF07007">
    <property type="entry name" value="LprI"/>
    <property type="match status" value="1"/>
</dbReference>
<evidence type="ECO:0000313" key="3">
    <source>
        <dbReference type="Proteomes" id="UP000319483"/>
    </source>
</evidence>